<reference evidence="1" key="1">
    <citation type="journal article" date="2020" name="Stud. Mycol.">
        <title>101 Dothideomycetes genomes: a test case for predicting lifestyles and emergence of pathogens.</title>
        <authorList>
            <person name="Haridas S."/>
            <person name="Albert R."/>
            <person name="Binder M."/>
            <person name="Bloem J."/>
            <person name="Labutti K."/>
            <person name="Salamov A."/>
            <person name="Andreopoulos B."/>
            <person name="Baker S."/>
            <person name="Barry K."/>
            <person name="Bills G."/>
            <person name="Bluhm B."/>
            <person name="Cannon C."/>
            <person name="Castanera R."/>
            <person name="Culley D."/>
            <person name="Daum C."/>
            <person name="Ezra D."/>
            <person name="Gonzalez J."/>
            <person name="Henrissat B."/>
            <person name="Kuo A."/>
            <person name="Liang C."/>
            <person name="Lipzen A."/>
            <person name="Lutzoni F."/>
            <person name="Magnuson J."/>
            <person name="Mondo S."/>
            <person name="Nolan M."/>
            <person name="Ohm R."/>
            <person name="Pangilinan J."/>
            <person name="Park H.-J."/>
            <person name="Ramirez L."/>
            <person name="Alfaro M."/>
            <person name="Sun H."/>
            <person name="Tritt A."/>
            <person name="Yoshinaga Y."/>
            <person name="Zwiers L.-H."/>
            <person name="Turgeon B."/>
            <person name="Goodwin S."/>
            <person name="Spatafora J."/>
            <person name="Crous P."/>
            <person name="Grigoriev I."/>
        </authorList>
    </citation>
    <scope>NUCLEOTIDE SEQUENCE</scope>
    <source>
        <strain evidence="1">CBS 110217</strain>
    </source>
</reference>
<dbReference type="AlphaFoldDB" id="A0A9P4LNR0"/>
<dbReference type="EMBL" id="ML978185">
    <property type="protein sequence ID" value="KAF2030947.1"/>
    <property type="molecule type" value="Genomic_DNA"/>
</dbReference>
<comment type="caution">
    <text evidence="1">The sequence shown here is derived from an EMBL/GenBank/DDBJ whole genome shotgun (WGS) entry which is preliminary data.</text>
</comment>
<dbReference type="Proteomes" id="UP000799777">
    <property type="component" value="Unassembled WGS sequence"/>
</dbReference>
<proteinExistence type="predicted"/>
<protein>
    <submittedName>
        <fullName evidence="1">Uncharacterized protein</fullName>
    </submittedName>
</protein>
<organism evidence="1 2">
    <name type="scientific">Setomelanomma holmii</name>
    <dbReference type="NCBI Taxonomy" id="210430"/>
    <lineage>
        <taxon>Eukaryota</taxon>
        <taxon>Fungi</taxon>
        <taxon>Dikarya</taxon>
        <taxon>Ascomycota</taxon>
        <taxon>Pezizomycotina</taxon>
        <taxon>Dothideomycetes</taxon>
        <taxon>Pleosporomycetidae</taxon>
        <taxon>Pleosporales</taxon>
        <taxon>Pleosporineae</taxon>
        <taxon>Phaeosphaeriaceae</taxon>
        <taxon>Setomelanomma</taxon>
    </lineage>
</organism>
<evidence type="ECO:0000313" key="1">
    <source>
        <dbReference type="EMBL" id="KAF2030947.1"/>
    </source>
</evidence>
<evidence type="ECO:0000313" key="2">
    <source>
        <dbReference type="Proteomes" id="UP000799777"/>
    </source>
</evidence>
<gene>
    <name evidence="1" type="ORF">EK21DRAFT_100078</name>
</gene>
<name>A0A9P4LNR0_9PLEO</name>
<dbReference type="OrthoDB" id="4500473at2759"/>
<sequence>MLKFYFQSPRFDIIPEEAVAPRLGSILRNADRLTDSLNKFYESFIPEENTSSAVASLGLNVNALQGIAGNMDAVYTIRNDKQSIYSCDKLETIEFEPGDEYINNAVIASQRVQEYLDRAMLGRKRVFMVTGWKIAIGFRSSTSEGKIHGPTLAVGLDGAAVGVPAAAGPEIAFEFGNARSISIGCTGNKIIFAYRVVKIKKKWDGEADWKHLSGGKYSLGNKRGDQSEMEYLDEGDIAREFPDATPVKLVDA</sequence>
<keyword evidence="2" id="KW-1185">Reference proteome</keyword>
<accession>A0A9P4LNR0</accession>